<dbReference type="GO" id="GO:0008270">
    <property type="term" value="F:zinc ion binding"/>
    <property type="evidence" value="ECO:0007669"/>
    <property type="project" value="InterPro"/>
</dbReference>
<comment type="caution">
    <text evidence="2">The sequence shown here is derived from an EMBL/GenBank/DDBJ whole genome shotgun (WGS) entry which is preliminary data.</text>
</comment>
<evidence type="ECO:0000313" key="3">
    <source>
        <dbReference type="Proteomes" id="UP000260665"/>
    </source>
</evidence>
<dbReference type="InterPro" id="IPR002711">
    <property type="entry name" value="HNH"/>
</dbReference>
<name>A0A3E1R5P4_9BURK</name>
<proteinExistence type="predicted"/>
<sequence>MLRILICTDTDLEDLDAAVNAKASIPWIAPKDARPGDQCILSHMGAGITHMGELRSNAVRNDEPPWKGRYTAQLSRIVALEDPVSHEELCEEFPHWKWPTYPRTYTSVDGPLAYRLAQLCGDRTAPGLFDVDEYIAAEGSQHIRRHLVRERNLKIVKEKRRQVVAETGHLRCVVCSFDFFATYGELGRDFCEVHHMLPMALRYEETETRLQDLAVVCSNCHRMLHRKGLLSIEALQRAVRGDS</sequence>
<dbReference type="Pfam" id="PF01844">
    <property type="entry name" value="HNH"/>
    <property type="match status" value="1"/>
</dbReference>
<gene>
    <name evidence="2" type="ORF">DIC66_22035</name>
</gene>
<evidence type="ECO:0000259" key="1">
    <source>
        <dbReference type="Pfam" id="PF01844"/>
    </source>
</evidence>
<organism evidence="2 3">
    <name type="scientific">Rhodoferax lacus</name>
    <dbReference type="NCBI Taxonomy" id="2184758"/>
    <lineage>
        <taxon>Bacteria</taxon>
        <taxon>Pseudomonadati</taxon>
        <taxon>Pseudomonadota</taxon>
        <taxon>Betaproteobacteria</taxon>
        <taxon>Burkholderiales</taxon>
        <taxon>Comamonadaceae</taxon>
        <taxon>Rhodoferax</taxon>
    </lineage>
</organism>
<dbReference type="GO" id="GO:0004519">
    <property type="term" value="F:endonuclease activity"/>
    <property type="evidence" value="ECO:0007669"/>
    <property type="project" value="InterPro"/>
</dbReference>
<feature type="domain" description="HNH" evidence="1">
    <location>
        <begin position="172"/>
        <end position="226"/>
    </location>
</feature>
<dbReference type="AlphaFoldDB" id="A0A3E1R5P4"/>
<reference evidence="2 3" key="1">
    <citation type="submission" date="2018-05" db="EMBL/GenBank/DDBJ databases">
        <title>Rhodoferax soyangensis sp.nov., isolated from an oligotrophic freshwater lake.</title>
        <authorList>
            <person name="Park M."/>
        </authorList>
    </citation>
    <scope>NUCLEOTIDE SEQUENCE [LARGE SCALE GENOMIC DNA]</scope>
    <source>
        <strain evidence="2 3">IMCC26218</strain>
    </source>
</reference>
<evidence type="ECO:0000313" key="2">
    <source>
        <dbReference type="EMBL" id="RFO94705.1"/>
    </source>
</evidence>
<keyword evidence="3" id="KW-1185">Reference proteome</keyword>
<dbReference type="Proteomes" id="UP000260665">
    <property type="component" value="Unassembled WGS sequence"/>
</dbReference>
<accession>A0A3E1R5P4</accession>
<dbReference type="GO" id="GO:0003676">
    <property type="term" value="F:nucleic acid binding"/>
    <property type="evidence" value="ECO:0007669"/>
    <property type="project" value="InterPro"/>
</dbReference>
<protein>
    <recommendedName>
        <fullName evidence="1">HNH domain-containing protein</fullName>
    </recommendedName>
</protein>
<dbReference type="EMBL" id="QFZK01000033">
    <property type="protein sequence ID" value="RFO94705.1"/>
    <property type="molecule type" value="Genomic_DNA"/>
</dbReference>